<comment type="similarity">
    <text evidence="1">Belongs to the DprA/Smf family.</text>
</comment>
<evidence type="ECO:0000256" key="1">
    <source>
        <dbReference type="ARBA" id="ARBA00006525"/>
    </source>
</evidence>
<evidence type="ECO:0000313" key="4">
    <source>
        <dbReference type="Proteomes" id="UP000003121"/>
    </source>
</evidence>
<gene>
    <name evidence="3" type="ORF">KUI_1483</name>
</gene>
<sequence length="377" mass="41554">MHMDNLKSLLKLSFIEEIPPKLFYFLVTHFKEAKYVYQTTERDFNFALSLFKSTGGNYKGDIYGLLHKNNNIAQSQLNRTLDWLDIDGNAVLTIFEDDYPELLKKLPDPPVLLYLSGKKQTLKKPCIAIVGSRKSSYQSNFTSRSFAKGIANNNYCVVSGLARGIDSNAHIGALSSQKDLSTIAVLGSGLDIIYPKENVELAEQVKSNGLLISEFGLGSDPKPFHFPARNRIIAGLSLGVVVVEAAQKSGSLYTAELAMANGRDVFAVPGSVLTNAHKGCHNLIQQGAMLADSAEFVMNNIAWGAENIEIHNTLGYSEITLSPHPLDSIGEQEFTINDLRKALDMPLDSAIEQLVLWETEGRITRLSTGNYQKSYIC</sequence>
<accession>A0ABN4AXB3</accession>
<evidence type="ECO:0000259" key="2">
    <source>
        <dbReference type="Pfam" id="PF02481"/>
    </source>
</evidence>
<feature type="domain" description="Smf/DprA SLOG" evidence="2">
    <location>
        <begin position="91"/>
        <end position="300"/>
    </location>
</feature>
<dbReference type="InterPro" id="IPR003488">
    <property type="entry name" value="DprA"/>
</dbReference>
<keyword evidence="4" id="KW-1185">Reference proteome</keyword>
<dbReference type="PANTHER" id="PTHR43022:SF1">
    <property type="entry name" value="PROTEIN SMF"/>
    <property type="match status" value="1"/>
</dbReference>
<proteinExistence type="inferred from homology"/>
<dbReference type="Pfam" id="PF02481">
    <property type="entry name" value="DNA_processg_A"/>
    <property type="match status" value="1"/>
</dbReference>
<dbReference type="NCBIfam" id="TIGR00732">
    <property type="entry name" value="dprA"/>
    <property type="match status" value="1"/>
</dbReference>
<dbReference type="Proteomes" id="UP000003121">
    <property type="component" value="Chromosome"/>
</dbReference>
<name>A0ABN4AXB3_9BURK</name>
<dbReference type="PANTHER" id="PTHR43022">
    <property type="entry name" value="PROTEIN SMF"/>
    <property type="match status" value="1"/>
</dbReference>
<organism evidence="3 4">
    <name type="scientific">Taylorella equigenitalis ATCC 35865</name>
    <dbReference type="NCBI Taxonomy" id="743973"/>
    <lineage>
        <taxon>Bacteria</taxon>
        <taxon>Pseudomonadati</taxon>
        <taxon>Pseudomonadota</taxon>
        <taxon>Betaproteobacteria</taxon>
        <taxon>Burkholderiales</taxon>
        <taxon>Alcaligenaceae</taxon>
        <taxon>Taylorella</taxon>
    </lineage>
</organism>
<reference evidence="3 4" key="1">
    <citation type="journal article" date="2012" name="Vet. Microbiol.">
        <title>Comparative genomic analyses of the Taylorellae.</title>
        <authorList>
            <person name="Hauser H."/>
            <person name="Richter D.C."/>
            <person name="van Tonder A."/>
            <person name="Clark L."/>
            <person name="Preston A."/>
        </authorList>
    </citation>
    <scope>NUCLEOTIDE SEQUENCE [LARGE SCALE GENOMIC DNA]</scope>
    <source>
        <strain evidence="3 4">ATCC 35865</strain>
    </source>
</reference>
<evidence type="ECO:0000313" key="3">
    <source>
        <dbReference type="EMBL" id="AFN36525.1"/>
    </source>
</evidence>
<dbReference type="SUPFAM" id="SSF102405">
    <property type="entry name" value="MCP/YpsA-like"/>
    <property type="match status" value="1"/>
</dbReference>
<dbReference type="InterPro" id="IPR057666">
    <property type="entry name" value="DrpA_SLOG"/>
</dbReference>
<dbReference type="EMBL" id="CP003264">
    <property type="protein sequence ID" value="AFN36525.1"/>
    <property type="molecule type" value="Genomic_DNA"/>
</dbReference>
<dbReference type="Gene3D" id="3.40.50.450">
    <property type="match status" value="1"/>
</dbReference>
<protein>
    <submittedName>
        <fullName evidence="3">SMF protein</fullName>
    </submittedName>
</protein>